<dbReference type="GO" id="GO:0019760">
    <property type="term" value="P:glucosinolate metabolic process"/>
    <property type="evidence" value="ECO:0007669"/>
    <property type="project" value="UniProtKB-ARBA"/>
</dbReference>
<dbReference type="SUPFAM" id="SSF117281">
    <property type="entry name" value="Kelch motif"/>
    <property type="match status" value="1"/>
</dbReference>
<dbReference type="PANTHER" id="PTHR47435">
    <property type="entry name" value="KELCH REPEAT PROTEIN (AFU_ORTHOLOGUE AFUA_5G12780)"/>
    <property type="match status" value="1"/>
</dbReference>
<dbReference type="OrthoDB" id="10250130at2759"/>
<evidence type="ECO:0000256" key="1">
    <source>
        <dbReference type="ARBA" id="ARBA00022737"/>
    </source>
</evidence>
<dbReference type="AlphaFoldDB" id="A0A9N8JDM0"/>
<keyword evidence="1" id="KW-0677">Repeat</keyword>
<evidence type="ECO:0000313" key="3">
    <source>
        <dbReference type="EMBL" id="CAD0086081.1"/>
    </source>
</evidence>
<name>A0A9N8JDM0_9PEZI</name>
<dbReference type="Pfam" id="PF24681">
    <property type="entry name" value="Kelch_KLHDC2_KLHL20_DRC7"/>
    <property type="match status" value="1"/>
</dbReference>
<accession>A0A9N8JDM0</accession>
<gene>
    <name evidence="3" type="ORF">AWRI4233_LOCUS683</name>
</gene>
<reference evidence="3" key="1">
    <citation type="submission" date="2020-06" db="EMBL/GenBank/DDBJ databases">
        <authorList>
            <person name="Onetto C."/>
        </authorList>
    </citation>
    <scope>NUCLEOTIDE SEQUENCE</scope>
</reference>
<evidence type="ECO:0000256" key="2">
    <source>
        <dbReference type="ARBA" id="ARBA00023004"/>
    </source>
</evidence>
<protein>
    <recommendedName>
        <fullName evidence="5">Galactose oxidase</fullName>
    </recommendedName>
</protein>
<dbReference type="Gene3D" id="2.120.10.80">
    <property type="entry name" value="Kelch-type beta propeller"/>
    <property type="match status" value="1"/>
</dbReference>
<dbReference type="EMBL" id="CAIJEO010000002">
    <property type="protein sequence ID" value="CAD0086081.1"/>
    <property type="molecule type" value="Genomic_DNA"/>
</dbReference>
<keyword evidence="4" id="KW-1185">Reference proteome</keyword>
<dbReference type="InterPro" id="IPR015915">
    <property type="entry name" value="Kelch-typ_b-propeller"/>
</dbReference>
<evidence type="ECO:0000313" key="4">
    <source>
        <dbReference type="Proteomes" id="UP000714618"/>
    </source>
</evidence>
<comment type="caution">
    <text evidence="3">The sequence shown here is derived from an EMBL/GenBank/DDBJ whole genome shotgun (WGS) entry which is preliminary data.</text>
</comment>
<feature type="non-terminal residue" evidence="3">
    <location>
        <position position="450"/>
    </location>
</feature>
<keyword evidence="2" id="KW-0408">Iron</keyword>
<sequence>MAEIAAGALVAEQAVSTTVEASAVAGYAVAKPTVPLKATFSQIATADKDDTTYPPSPGLPKNMEADICLALALARSHHTVSIANDKACIFGGQSTGGKLASNDIHTVTLPLKQTSPTDIAYACYPAVPRDEGAAVPKARTRHAACVQGHELAVFGGCDEQHSLVDPDSSLWIWNIESTKWHQIVTDSPKPSPRFDHKLFHYGGHLLLHGGRSSPVTQLNDTWFFDMISHAWTQLPDAPEQSESVAFADGTLYLVTNSPAEGITHVYRLEIGDSVPAPGSPHGLEWQRITNPSEVPSPGPGARIGGALVPITTGYGRLYLVYFFGSKENHADPEELEKSIESRDTTRPIESDLWTYQLPSKSTKPTTWTDFKPAAIKDIIRDKLGYKSGGYEWAEIEVQATEQSGHEGKVHPGPRAFFGADVTSDGKSVVIWAGDNARGEKEADGWLIHFE</sequence>
<dbReference type="PANTHER" id="PTHR47435:SF10">
    <property type="entry name" value="TIP ELONGATION ABERRANT PROTEIN 3"/>
    <property type="match status" value="1"/>
</dbReference>
<proteinExistence type="predicted"/>
<dbReference type="Proteomes" id="UP000714618">
    <property type="component" value="Unassembled WGS sequence"/>
</dbReference>
<organism evidence="3 4">
    <name type="scientific">Aureobasidium mustum</name>
    <dbReference type="NCBI Taxonomy" id="2773714"/>
    <lineage>
        <taxon>Eukaryota</taxon>
        <taxon>Fungi</taxon>
        <taxon>Dikarya</taxon>
        <taxon>Ascomycota</taxon>
        <taxon>Pezizomycotina</taxon>
        <taxon>Dothideomycetes</taxon>
        <taxon>Dothideomycetidae</taxon>
        <taxon>Dothideales</taxon>
        <taxon>Saccotheciaceae</taxon>
        <taxon>Aureobasidium</taxon>
    </lineage>
</organism>
<evidence type="ECO:0008006" key="5">
    <source>
        <dbReference type="Google" id="ProtNLM"/>
    </source>
</evidence>